<dbReference type="EMBL" id="ACJN02000001">
    <property type="protein sequence ID" value="EFI36178.1"/>
    <property type="molecule type" value="Genomic_DNA"/>
</dbReference>
<evidence type="ECO:0000313" key="1">
    <source>
        <dbReference type="EMBL" id="EFI36178.1"/>
    </source>
</evidence>
<proteinExistence type="predicted"/>
<sequence>MQISGQGRKIDTECPHCGAEHSVRVETSELSWFIKIEVLYGGMVCSPCFDDGARAYHLATVVH</sequence>
<comment type="caution">
    <text evidence="1">The sequence shown here is derived from an EMBL/GenBank/DDBJ whole genome shotgun (WGS) entry which is preliminary data.</text>
</comment>
<accession>D6SJX5</accession>
<dbReference type="AlphaFoldDB" id="D6SJX5"/>
<protein>
    <submittedName>
        <fullName evidence="1">Uncharacterized protein</fullName>
    </submittedName>
</protein>
<reference evidence="1" key="1">
    <citation type="submission" date="2010-05" db="EMBL/GenBank/DDBJ databases">
        <title>The draft genome of Desulfonatronospira thiodismutans ASO3-1.</title>
        <authorList>
            <consortium name="US DOE Joint Genome Institute (JGI-PGF)"/>
            <person name="Lucas S."/>
            <person name="Copeland A."/>
            <person name="Lapidus A."/>
            <person name="Cheng J.-F."/>
            <person name="Bruce D."/>
            <person name="Goodwin L."/>
            <person name="Pitluck S."/>
            <person name="Chertkov O."/>
            <person name="Brettin T."/>
            <person name="Detter J.C."/>
            <person name="Han C."/>
            <person name="Land M.L."/>
            <person name="Hauser L."/>
            <person name="Kyrpides N."/>
            <person name="Mikhailova N."/>
            <person name="Muyzer G."/>
            <person name="Woyke T."/>
        </authorList>
    </citation>
    <scope>NUCLEOTIDE SEQUENCE [LARGE SCALE GENOMIC DNA]</scope>
    <source>
        <strain evidence="1">ASO3-1</strain>
    </source>
</reference>
<name>D6SJX5_9BACT</name>
<gene>
    <name evidence="1" type="ORF">Dthio_PD3634</name>
</gene>
<keyword evidence="2" id="KW-1185">Reference proteome</keyword>
<dbReference type="Proteomes" id="UP000005496">
    <property type="component" value="Unassembled WGS sequence"/>
</dbReference>
<evidence type="ECO:0000313" key="2">
    <source>
        <dbReference type="Proteomes" id="UP000005496"/>
    </source>
</evidence>
<dbReference type="RefSeq" id="WP_008869300.1">
    <property type="nucleotide sequence ID" value="NZ_ACJN02000001.1"/>
</dbReference>
<organism evidence="1 2">
    <name type="scientific">Desulfonatronospira thiodismutans ASO3-1</name>
    <dbReference type="NCBI Taxonomy" id="555779"/>
    <lineage>
        <taxon>Bacteria</taxon>
        <taxon>Pseudomonadati</taxon>
        <taxon>Thermodesulfobacteriota</taxon>
        <taxon>Desulfovibrionia</taxon>
        <taxon>Desulfovibrionales</taxon>
        <taxon>Desulfonatronovibrionaceae</taxon>
        <taxon>Desulfonatronospira</taxon>
    </lineage>
</organism>